<dbReference type="GO" id="GO:0006457">
    <property type="term" value="P:protein folding"/>
    <property type="evidence" value="ECO:0007669"/>
    <property type="project" value="InterPro"/>
</dbReference>
<evidence type="ECO:0000313" key="14">
    <source>
        <dbReference type="EMBL" id="CAD7630303.1"/>
    </source>
</evidence>
<dbReference type="EC" id="5.2.1.8" evidence="4 9"/>
<name>A0A7R9KXU9_9ACAR</name>
<dbReference type="PROSITE" id="PS00170">
    <property type="entry name" value="CSA_PPIASE_1"/>
    <property type="match status" value="1"/>
</dbReference>
<evidence type="ECO:0000256" key="11">
    <source>
        <dbReference type="SAM" id="MobiDB-lite"/>
    </source>
</evidence>
<dbReference type="Gene3D" id="3.30.70.330">
    <property type="match status" value="1"/>
</dbReference>
<dbReference type="EMBL" id="CAJPIZ010007940">
    <property type="protein sequence ID" value="CAG2110733.1"/>
    <property type="molecule type" value="Genomic_DNA"/>
</dbReference>
<organism evidence="14">
    <name type="scientific">Medioppia subpectinata</name>
    <dbReference type="NCBI Taxonomy" id="1979941"/>
    <lineage>
        <taxon>Eukaryota</taxon>
        <taxon>Metazoa</taxon>
        <taxon>Ecdysozoa</taxon>
        <taxon>Arthropoda</taxon>
        <taxon>Chelicerata</taxon>
        <taxon>Arachnida</taxon>
        <taxon>Acari</taxon>
        <taxon>Acariformes</taxon>
        <taxon>Sarcoptiformes</taxon>
        <taxon>Oribatida</taxon>
        <taxon>Brachypylina</taxon>
        <taxon>Oppioidea</taxon>
        <taxon>Oppiidae</taxon>
        <taxon>Medioppia</taxon>
    </lineage>
</organism>
<dbReference type="CDD" id="cd01926">
    <property type="entry name" value="cyclophilin_ABH_like"/>
    <property type="match status" value="1"/>
</dbReference>
<feature type="domain" description="RRM" evidence="13">
    <location>
        <begin position="6"/>
        <end position="84"/>
    </location>
</feature>
<evidence type="ECO:0000256" key="8">
    <source>
        <dbReference type="ARBA" id="ARBA00023235"/>
    </source>
</evidence>
<dbReference type="InterPro" id="IPR002130">
    <property type="entry name" value="Cyclophilin-type_PPIase_dom"/>
</dbReference>
<evidence type="ECO:0000313" key="15">
    <source>
        <dbReference type="Proteomes" id="UP000759131"/>
    </source>
</evidence>
<sequence length="330" mass="36307">MTTNKRVLYCGGLSEEVDDKMVESAFIPFGDIIDVNLPIDFATQKHRGFAFVEFESAEDAAAAVDNMNDAEICGKTIRVNIAKPIKLKEGSARAVWSEDAWLQKHAGQTLTDGQQKDTNKTDDEKEGESAAAATAVEGESAGGEKLEADMEAVADEDESPEVKRLKANPNVFFDMRMDGQFIGRIRIMLRKDMCPLTAENFRCLCTHEKGFGFKNTIFHRIIPNFMLQGGDFTNSDGTGGRSIYGRKFEDENFALKHNVPGLLSMANSGPNTNGSQFFITTARTEWLDGKHVVFGQVVQGMEVVKRIEQCGTKSGKPTKKVVISNCGELV</sequence>
<evidence type="ECO:0000256" key="3">
    <source>
        <dbReference type="ARBA" id="ARBA00009483"/>
    </source>
</evidence>
<dbReference type="GO" id="GO:0003723">
    <property type="term" value="F:RNA binding"/>
    <property type="evidence" value="ECO:0007669"/>
    <property type="project" value="UniProtKB-UniRule"/>
</dbReference>
<keyword evidence="8 9" id="KW-0413">Isomerase</keyword>
<evidence type="ECO:0000256" key="6">
    <source>
        <dbReference type="ARBA" id="ARBA00022884"/>
    </source>
</evidence>
<dbReference type="InterPro" id="IPR034168">
    <property type="entry name" value="PPIE_RRM"/>
</dbReference>
<protein>
    <recommendedName>
        <fullName evidence="5 9">Peptidyl-prolyl cis-trans isomerase E</fullName>
        <shortName evidence="9">PPIase E</shortName>
        <ecNumber evidence="4 9">5.2.1.8</ecNumber>
    </recommendedName>
</protein>
<dbReference type="AlphaFoldDB" id="A0A7R9KXU9"/>
<comment type="similarity">
    <text evidence="3 9">Belongs to the cyclophilin-type PPIase family. PPIase E subfamily.</text>
</comment>
<reference evidence="14" key="1">
    <citation type="submission" date="2020-11" db="EMBL/GenBank/DDBJ databases">
        <authorList>
            <person name="Tran Van P."/>
        </authorList>
    </citation>
    <scope>NUCLEOTIDE SEQUENCE</scope>
</reference>
<dbReference type="GO" id="GO:0005739">
    <property type="term" value="C:mitochondrion"/>
    <property type="evidence" value="ECO:0007669"/>
    <property type="project" value="TreeGrafter"/>
</dbReference>
<dbReference type="EMBL" id="OC862515">
    <property type="protein sequence ID" value="CAD7630303.1"/>
    <property type="molecule type" value="Genomic_DNA"/>
</dbReference>
<feature type="compositionally biased region" description="Low complexity" evidence="11">
    <location>
        <begin position="129"/>
        <end position="139"/>
    </location>
</feature>
<keyword evidence="15" id="KW-1185">Reference proteome</keyword>
<dbReference type="InterPro" id="IPR016304">
    <property type="entry name" value="PPIE"/>
</dbReference>
<dbReference type="InterPro" id="IPR012677">
    <property type="entry name" value="Nucleotide-bd_a/b_plait_sf"/>
</dbReference>
<comment type="function">
    <text evidence="2">PPIases accelerate the folding of proteins. It catalyzes the cis-trans isomerization of proline imidic peptide bonds in oligopeptides.</text>
</comment>
<evidence type="ECO:0000256" key="1">
    <source>
        <dbReference type="ARBA" id="ARBA00000971"/>
    </source>
</evidence>
<evidence type="ECO:0000256" key="7">
    <source>
        <dbReference type="ARBA" id="ARBA00023110"/>
    </source>
</evidence>
<feature type="domain" description="PPIase cyclophilin-type" evidence="12">
    <location>
        <begin position="172"/>
        <end position="328"/>
    </location>
</feature>
<keyword evidence="7 9" id="KW-0697">Rotamase</keyword>
<evidence type="ECO:0000256" key="10">
    <source>
        <dbReference type="PROSITE-ProRule" id="PRU00176"/>
    </source>
</evidence>
<dbReference type="GO" id="GO:0016018">
    <property type="term" value="F:cyclosporin A binding"/>
    <property type="evidence" value="ECO:0007669"/>
    <property type="project" value="TreeGrafter"/>
</dbReference>
<accession>A0A7R9KXU9</accession>
<feature type="region of interest" description="Disordered" evidence="11">
    <location>
        <begin position="106"/>
        <end position="145"/>
    </location>
</feature>
<proteinExistence type="inferred from homology"/>
<comment type="function">
    <text evidence="9">Catalyzes the cis-trans isomerization of proline imidic peptide bonds in proteins.</text>
</comment>
<dbReference type="Gene3D" id="2.40.100.10">
    <property type="entry name" value="Cyclophilin-like"/>
    <property type="match status" value="1"/>
</dbReference>
<dbReference type="PROSITE" id="PS50102">
    <property type="entry name" value="RRM"/>
    <property type="match status" value="1"/>
</dbReference>
<dbReference type="InterPro" id="IPR020892">
    <property type="entry name" value="Cyclophilin-type_PPIase_CS"/>
</dbReference>
<dbReference type="OrthoDB" id="193499at2759"/>
<dbReference type="CDD" id="cd12347">
    <property type="entry name" value="RRM_PPIE"/>
    <property type="match status" value="1"/>
</dbReference>
<keyword evidence="6 10" id="KW-0694">RNA-binding</keyword>
<evidence type="ECO:0000256" key="9">
    <source>
        <dbReference type="PIRNR" id="PIRNR001475"/>
    </source>
</evidence>
<evidence type="ECO:0000256" key="4">
    <source>
        <dbReference type="ARBA" id="ARBA00013194"/>
    </source>
</evidence>
<dbReference type="PIRSF" id="PIRSF001475">
    <property type="entry name" value="PPI_cyclophilin_E"/>
    <property type="match status" value="1"/>
</dbReference>
<feature type="compositionally biased region" description="Basic and acidic residues" evidence="11">
    <location>
        <begin position="114"/>
        <end position="123"/>
    </location>
</feature>
<dbReference type="InterPro" id="IPR029000">
    <property type="entry name" value="Cyclophilin-like_dom_sf"/>
</dbReference>
<dbReference type="Proteomes" id="UP000759131">
    <property type="component" value="Unassembled WGS sequence"/>
</dbReference>
<dbReference type="SUPFAM" id="SSF54928">
    <property type="entry name" value="RNA-binding domain, RBD"/>
    <property type="match status" value="1"/>
</dbReference>
<dbReference type="FunFam" id="2.40.100.10:FF:000013">
    <property type="entry name" value="Peptidyl-prolyl cis-trans isomerase"/>
    <property type="match status" value="1"/>
</dbReference>
<dbReference type="PANTHER" id="PTHR11071:SF561">
    <property type="entry name" value="PEPTIDYL-PROLYL CIS-TRANS ISOMERASE D-RELATED"/>
    <property type="match status" value="1"/>
</dbReference>
<dbReference type="PROSITE" id="PS50072">
    <property type="entry name" value="CSA_PPIASE_2"/>
    <property type="match status" value="1"/>
</dbReference>
<dbReference type="InterPro" id="IPR000504">
    <property type="entry name" value="RRM_dom"/>
</dbReference>
<evidence type="ECO:0000256" key="5">
    <source>
        <dbReference type="ARBA" id="ARBA00021137"/>
    </source>
</evidence>
<evidence type="ECO:0000259" key="13">
    <source>
        <dbReference type="PROSITE" id="PS50102"/>
    </source>
</evidence>
<dbReference type="GO" id="GO:0003755">
    <property type="term" value="F:peptidyl-prolyl cis-trans isomerase activity"/>
    <property type="evidence" value="ECO:0007669"/>
    <property type="project" value="UniProtKB-KW"/>
</dbReference>
<gene>
    <name evidence="14" type="ORF">OSB1V03_LOCUS10716</name>
</gene>
<dbReference type="SMART" id="SM00360">
    <property type="entry name" value="RRM"/>
    <property type="match status" value="1"/>
</dbReference>
<comment type="catalytic activity">
    <reaction evidence="1 9">
        <text>[protein]-peptidylproline (omega=180) = [protein]-peptidylproline (omega=0)</text>
        <dbReference type="Rhea" id="RHEA:16237"/>
        <dbReference type="Rhea" id="RHEA-COMP:10747"/>
        <dbReference type="Rhea" id="RHEA-COMP:10748"/>
        <dbReference type="ChEBI" id="CHEBI:83833"/>
        <dbReference type="ChEBI" id="CHEBI:83834"/>
        <dbReference type="EC" id="5.2.1.8"/>
    </reaction>
</comment>
<dbReference type="PANTHER" id="PTHR11071">
    <property type="entry name" value="PEPTIDYL-PROLYL CIS-TRANS ISOMERASE"/>
    <property type="match status" value="1"/>
</dbReference>
<dbReference type="PRINTS" id="PR00153">
    <property type="entry name" value="CSAPPISMRASE"/>
</dbReference>
<dbReference type="Pfam" id="PF00160">
    <property type="entry name" value="Pro_isomerase"/>
    <property type="match status" value="1"/>
</dbReference>
<dbReference type="InterPro" id="IPR035979">
    <property type="entry name" value="RBD_domain_sf"/>
</dbReference>
<dbReference type="SUPFAM" id="SSF50891">
    <property type="entry name" value="Cyclophilin-like"/>
    <property type="match status" value="1"/>
</dbReference>
<evidence type="ECO:0000256" key="2">
    <source>
        <dbReference type="ARBA" id="ARBA00002388"/>
    </source>
</evidence>
<dbReference type="Pfam" id="PF00076">
    <property type="entry name" value="RRM_1"/>
    <property type="match status" value="1"/>
</dbReference>
<evidence type="ECO:0000259" key="12">
    <source>
        <dbReference type="PROSITE" id="PS50072"/>
    </source>
</evidence>